<dbReference type="Proteomes" id="UP000549009">
    <property type="component" value="Unassembled WGS sequence"/>
</dbReference>
<evidence type="ECO:0000313" key="1">
    <source>
        <dbReference type="EMBL" id="MBB5108657.1"/>
    </source>
</evidence>
<gene>
    <name evidence="1" type="ORF">FHS40_007779</name>
</gene>
<accession>A0A7W8EX46</accession>
<comment type="caution">
    <text evidence="1">The sequence shown here is derived from an EMBL/GenBank/DDBJ whole genome shotgun (WGS) entry which is preliminary data.</text>
</comment>
<dbReference type="AlphaFoldDB" id="A0A7W8EX46"/>
<protein>
    <submittedName>
        <fullName evidence="1">Uncharacterized protein</fullName>
    </submittedName>
</protein>
<keyword evidence="2" id="KW-1185">Reference proteome</keyword>
<organism evidence="1 2">
    <name type="scientific">Streptomyces spectabilis</name>
    <dbReference type="NCBI Taxonomy" id="68270"/>
    <lineage>
        <taxon>Bacteria</taxon>
        <taxon>Bacillati</taxon>
        <taxon>Actinomycetota</taxon>
        <taxon>Actinomycetes</taxon>
        <taxon>Kitasatosporales</taxon>
        <taxon>Streptomycetaceae</taxon>
        <taxon>Streptomyces</taxon>
    </lineage>
</organism>
<name>A0A7W8EX46_STRST</name>
<dbReference type="EMBL" id="JACHJD010000020">
    <property type="protein sequence ID" value="MBB5108657.1"/>
    <property type="molecule type" value="Genomic_DNA"/>
</dbReference>
<sequence length="64" mass="6971">MRGRGARQNVINQGIKLSQRCVHHASGPRKVPLTDVGWAVGEQVACDSRTVASREVQFSDQPGQ</sequence>
<evidence type="ECO:0000313" key="2">
    <source>
        <dbReference type="Proteomes" id="UP000549009"/>
    </source>
</evidence>
<proteinExistence type="predicted"/>
<reference evidence="1 2" key="1">
    <citation type="submission" date="2020-08" db="EMBL/GenBank/DDBJ databases">
        <title>Genomic Encyclopedia of Type Strains, Phase III (KMG-III): the genomes of soil and plant-associated and newly described type strains.</title>
        <authorList>
            <person name="Whitman W."/>
        </authorList>
    </citation>
    <scope>NUCLEOTIDE SEQUENCE [LARGE SCALE GENOMIC DNA]</scope>
    <source>
        <strain evidence="1 2">CECT 3146</strain>
    </source>
</reference>